<sequence>MYAPIFAVCAADLAVTDLLGVSPVRIYPFGEAPEGVTKPYVVWQTVGGNPENYLAQRPDIDGFSLQIDVYGLSVTQARDVAKAIRNAIELKANIARWGGDSHDPATKTYRYSFDVDWLVPR</sequence>
<dbReference type="EMBL" id="FNUD01000002">
    <property type="protein sequence ID" value="SEE91253.1"/>
    <property type="molecule type" value="Genomic_DNA"/>
</dbReference>
<protein>
    <recommendedName>
        <fullName evidence="3">DUF3168 domain-containing protein</fullName>
    </recommendedName>
</protein>
<dbReference type="OrthoDB" id="5739856at2"/>
<gene>
    <name evidence="1" type="ORF">SAMN04489800_2788</name>
</gene>
<dbReference type="RefSeq" id="WP_048358231.1">
    <property type="nucleotide sequence ID" value="NZ_FNUD01000002.1"/>
</dbReference>
<dbReference type="AlphaFoldDB" id="A0A0J6GEN8"/>
<dbReference type="Pfam" id="PF11367">
    <property type="entry name" value="Tail_completion_gp17"/>
    <property type="match status" value="1"/>
</dbReference>
<proteinExistence type="predicted"/>
<evidence type="ECO:0008006" key="3">
    <source>
        <dbReference type="Google" id="ProtNLM"/>
    </source>
</evidence>
<evidence type="ECO:0000313" key="1">
    <source>
        <dbReference type="EMBL" id="SEE91253.1"/>
    </source>
</evidence>
<evidence type="ECO:0000313" key="2">
    <source>
        <dbReference type="Proteomes" id="UP000183613"/>
    </source>
</evidence>
<reference evidence="1" key="1">
    <citation type="submission" date="2016-10" db="EMBL/GenBank/DDBJ databases">
        <authorList>
            <person name="Varghese N."/>
            <person name="Submissions S."/>
        </authorList>
    </citation>
    <scope>NUCLEOTIDE SEQUENCE [LARGE SCALE GENOMIC DNA]</scope>
    <source>
        <strain evidence="1">LMG 25555</strain>
    </source>
</reference>
<comment type="caution">
    <text evidence="1">The sequence shown here is derived from an EMBL/GenBank/DDBJ whole genome shotgun (WGS) entry which is preliminary data.</text>
</comment>
<name>A0A0J6GEN8_PSEDM</name>
<dbReference type="Proteomes" id="UP000183613">
    <property type="component" value="Unassembled WGS sequence"/>
</dbReference>
<dbReference type="InterPro" id="IPR021508">
    <property type="entry name" value="Gp17-like"/>
</dbReference>
<keyword evidence="2" id="KW-1185">Reference proteome</keyword>
<organism evidence="1 2">
    <name type="scientific">Pseudomonas deceptionensis</name>
    <dbReference type="NCBI Taxonomy" id="882211"/>
    <lineage>
        <taxon>Bacteria</taxon>
        <taxon>Pseudomonadati</taxon>
        <taxon>Pseudomonadota</taxon>
        <taxon>Gammaproteobacteria</taxon>
        <taxon>Pseudomonadales</taxon>
        <taxon>Pseudomonadaceae</taxon>
        <taxon>Pseudomonas</taxon>
    </lineage>
</organism>
<dbReference type="PATRIC" id="fig|882211.3.peg.277"/>
<accession>A0A0J6GEN8</accession>